<organism evidence="2 3">
    <name type="scientific">Strongyloides venezuelensis</name>
    <name type="common">Threadworm</name>
    <dbReference type="NCBI Taxonomy" id="75913"/>
    <lineage>
        <taxon>Eukaryota</taxon>
        <taxon>Metazoa</taxon>
        <taxon>Ecdysozoa</taxon>
        <taxon>Nematoda</taxon>
        <taxon>Chromadorea</taxon>
        <taxon>Rhabditida</taxon>
        <taxon>Tylenchina</taxon>
        <taxon>Panagrolaimomorpha</taxon>
        <taxon>Strongyloidoidea</taxon>
        <taxon>Strongyloididae</taxon>
        <taxon>Strongyloides</taxon>
    </lineage>
</organism>
<dbReference type="WBParaSite" id="SVE_0087400.1">
    <property type="protein sequence ID" value="SVE_0087400.1"/>
    <property type="gene ID" value="SVE_0087400"/>
</dbReference>
<sequence>MNHLIILINIFIIVFTSIIQPRLLHSPSISNSCPEYFKYNDQEDTCDIDIPLEYGDVTIDDLTGHCIDENCPEGHRCIDRDNAPYCVKLPIAIQEAIKYYEGREL</sequence>
<keyword evidence="1" id="KW-0812">Transmembrane</keyword>
<protein>
    <submittedName>
        <fullName evidence="3">Uncharacterized protein</fullName>
    </submittedName>
</protein>
<proteinExistence type="predicted"/>
<feature type="transmembrane region" description="Helical" evidence="1">
    <location>
        <begin position="6"/>
        <end position="24"/>
    </location>
</feature>
<keyword evidence="1" id="KW-1133">Transmembrane helix</keyword>
<dbReference type="Proteomes" id="UP000035680">
    <property type="component" value="Unassembled WGS sequence"/>
</dbReference>
<keyword evidence="2" id="KW-1185">Reference proteome</keyword>
<reference evidence="2" key="1">
    <citation type="submission" date="2014-07" db="EMBL/GenBank/DDBJ databases">
        <authorList>
            <person name="Martin A.A"/>
            <person name="De Silva N."/>
        </authorList>
    </citation>
    <scope>NUCLEOTIDE SEQUENCE</scope>
</reference>
<reference evidence="3" key="2">
    <citation type="submission" date="2015-08" db="UniProtKB">
        <authorList>
            <consortium name="WormBaseParasite"/>
        </authorList>
    </citation>
    <scope>IDENTIFICATION</scope>
</reference>
<keyword evidence="1" id="KW-0472">Membrane</keyword>
<accession>A0A0K0EWH3</accession>
<evidence type="ECO:0000313" key="2">
    <source>
        <dbReference type="Proteomes" id="UP000035680"/>
    </source>
</evidence>
<dbReference type="AlphaFoldDB" id="A0A0K0EWH3"/>
<name>A0A0K0EWH3_STRVS</name>
<evidence type="ECO:0000256" key="1">
    <source>
        <dbReference type="SAM" id="Phobius"/>
    </source>
</evidence>
<evidence type="ECO:0000313" key="3">
    <source>
        <dbReference type="WBParaSite" id="SVE_0087400.1"/>
    </source>
</evidence>